<proteinExistence type="predicted"/>
<feature type="transmembrane region" description="Helical" evidence="1">
    <location>
        <begin position="87"/>
        <end position="106"/>
    </location>
</feature>
<evidence type="ECO:0000313" key="3">
    <source>
        <dbReference type="Proteomes" id="UP000570851"/>
    </source>
</evidence>
<keyword evidence="1" id="KW-0812">Transmembrane</keyword>
<dbReference type="RefSeq" id="WP_011317860.1">
    <property type="nucleotide sequence ID" value="NZ_JACKZP010000195.1"/>
</dbReference>
<keyword evidence="3" id="KW-1185">Reference proteome</keyword>
<dbReference type="GeneID" id="58723677"/>
<keyword evidence="1" id="KW-1133">Transmembrane helix</keyword>
<dbReference type="Proteomes" id="UP000570851">
    <property type="component" value="Unassembled WGS sequence"/>
</dbReference>
<accession>A0ABR6SFY8</accession>
<sequence>MYRLNQRAWKLLLAEVEKCSGNDQVSKIEREIVIKRLEKLRLETGSPAQIDELRDIFLDIYPQFNEKVLKQAAKANQAPGLFTKIKWTVILVGSSAGIVWVVNLPYPMIRWPVARTVPILLLPSYMSMDYHYRGVIQNLEQADQLINKATSSFDIEEGAKKVQEAQKHLDNLPVWFLGYYPQAYCSLFGCSWRFTLDEFEAARQRTARISAVVFQDKNALTPLNQGELAIELAKKQYEQAANSKDREQAIASWQAGIDQLEEIPAQTLAAKTAKAKLRAYTRDFENARIGSFIVAAQEFDLAAEKIKQTQPQTASELWQQAMSRINQVPLENPRYLEAQKLLAIYQGKIQGIVDPKSGKLIEGAKQFALAAAQASQNPPHTETKWKQIAKLWSTAIEQLENVRVEEPGYVEAQKLLANYQTNLGIIETRLQAETESQSSLKQANEQIQSLIAAPPSDPQQFQGQIQGIINQLNTIKPGTTAYPEGQRLMALAQKRLKQ</sequence>
<organism evidence="2 3">
    <name type="scientific">Trichormus variabilis N2B</name>
    <dbReference type="NCBI Taxonomy" id="2681315"/>
    <lineage>
        <taxon>Bacteria</taxon>
        <taxon>Bacillati</taxon>
        <taxon>Cyanobacteriota</taxon>
        <taxon>Cyanophyceae</taxon>
        <taxon>Nostocales</taxon>
        <taxon>Nostocaceae</taxon>
        <taxon>Trichormus</taxon>
    </lineage>
</organism>
<gene>
    <name evidence="2" type="ORF">GNE12_25825</name>
</gene>
<name>A0ABR6SFY8_ANAVA</name>
<dbReference type="EMBL" id="JACKZP010000195">
    <property type="protein sequence ID" value="MBC1305326.1"/>
    <property type="molecule type" value="Genomic_DNA"/>
</dbReference>
<comment type="caution">
    <text evidence="2">The sequence shown here is derived from an EMBL/GenBank/DDBJ whole genome shotgun (WGS) entry which is preliminary data.</text>
</comment>
<evidence type="ECO:0000256" key="1">
    <source>
        <dbReference type="SAM" id="Phobius"/>
    </source>
</evidence>
<protein>
    <submittedName>
        <fullName evidence="2">Uncharacterized protein</fullName>
    </submittedName>
</protein>
<reference evidence="2 3" key="1">
    <citation type="submission" date="2019-11" db="EMBL/GenBank/DDBJ databases">
        <title>Comparison of genomes from free-living endosymbiotic cyanobacteria isolated from Azolla.</title>
        <authorList>
            <person name="Thiel T."/>
            <person name="Pratte B."/>
        </authorList>
    </citation>
    <scope>NUCLEOTIDE SEQUENCE [LARGE SCALE GENOMIC DNA]</scope>
    <source>
        <strain evidence="2 3">N2B</strain>
    </source>
</reference>
<evidence type="ECO:0000313" key="2">
    <source>
        <dbReference type="EMBL" id="MBC1305326.1"/>
    </source>
</evidence>
<keyword evidence="1" id="KW-0472">Membrane</keyword>